<dbReference type="PANTHER" id="PTHR33677:SF3">
    <property type="entry name" value="COPPER-SENSING TRANSCRIPTIONAL REPRESSOR RICR"/>
    <property type="match status" value="1"/>
</dbReference>
<dbReference type="RefSeq" id="WP_271436276.1">
    <property type="nucleotide sequence ID" value="NZ_CP073355.1"/>
</dbReference>
<dbReference type="AlphaFoldDB" id="A0AAX3BFW1"/>
<dbReference type="PANTHER" id="PTHR33677">
    <property type="entry name" value="TRANSCRIPTIONAL REPRESSOR FRMR-RELATED"/>
    <property type="match status" value="1"/>
</dbReference>
<dbReference type="Gene3D" id="1.20.58.1000">
    <property type="entry name" value="Metal-sensitive repressor, helix protomer"/>
    <property type="match status" value="1"/>
</dbReference>
<reference evidence="2" key="1">
    <citation type="submission" date="2021-04" db="EMBL/GenBank/DDBJ databases">
        <authorList>
            <person name="Postec A."/>
        </authorList>
    </citation>
    <scope>NUCLEOTIDE SEQUENCE</scope>
    <source>
        <strain evidence="2">F1F22</strain>
    </source>
</reference>
<dbReference type="EMBL" id="CP073355">
    <property type="protein sequence ID" value="URA11141.1"/>
    <property type="molecule type" value="Genomic_DNA"/>
</dbReference>
<dbReference type="GO" id="GO:0045892">
    <property type="term" value="P:negative regulation of DNA-templated transcription"/>
    <property type="evidence" value="ECO:0007669"/>
    <property type="project" value="UniProtKB-ARBA"/>
</dbReference>
<dbReference type="GO" id="GO:0003677">
    <property type="term" value="F:DNA binding"/>
    <property type="evidence" value="ECO:0007669"/>
    <property type="project" value="InterPro"/>
</dbReference>
<dbReference type="InterPro" id="IPR038390">
    <property type="entry name" value="Metal_Tscrpt_repr_sf"/>
</dbReference>
<keyword evidence="3" id="KW-1185">Reference proteome</keyword>
<reference evidence="2" key="2">
    <citation type="submission" date="2022-06" db="EMBL/GenBank/DDBJ databases">
        <title>Thermospira aquatica gen. nov., sp. nov.</title>
        <authorList>
            <person name="Ben Ali Gam Z."/>
            <person name="Labat M."/>
        </authorList>
    </citation>
    <scope>NUCLEOTIDE SEQUENCE</scope>
    <source>
        <strain evidence="2">F1F22</strain>
    </source>
</reference>
<dbReference type="Pfam" id="PF02583">
    <property type="entry name" value="Trns_repr_metal"/>
    <property type="match status" value="1"/>
</dbReference>
<accession>A0AAX3BFW1</accession>
<dbReference type="GO" id="GO:0046872">
    <property type="term" value="F:metal ion binding"/>
    <property type="evidence" value="ECO:0007669"/>
    <property type="project" value="InterPro"/>
</dbReference>
<comment type="similarity">
    <text evidence="1">Belongs to the FrmR/RcnR family.</text>
</comment>
<evidence type="ECO:0000313" key="2">
    <source>
        <dbReference type="EMBL" id="URA11141.1"/>
    </source>
</evidence>
<evidence type="ECO:0000256" key="1">
    <source>
        <dbReference type="ARBA" id="ARBA00005260"/>
    </source>
</evidence>
<dbReference type="CDD" id="cd10152">
    <property type="entry name" value="SaCsoR-like_DUF156"/>
    <property type="match status" value="1"/>
</dbReference>
<sequence length="96" mass="10914">MASCHQGPHHSEEVKRVLLTRLKRIEGQIRGISRMIEEDQYCDDILNQITAVRSALAGVQEKLLIAHLRSCVSEQIRQGHGEAIDEVAQTLRRMLK</sequence>
<evidence type="ECO:0000313" key="3">
    <source>
        <dbReference type="Proteomes" id="UP001056539"/>
    </source>
</evidence>
<protein>
    <submittedName>
        <fullName evidence="2">Metal-sensitive transcriptional regulator</fullName>
    </submittedName>
</protein>
<organism evidence="2 3">
    <name type="scientific">Thermospira aquatica</name>
    <dbReference type="NCBI Taxonomy" id="2828656"/>
    <lineage>
        <taxon>Bacteria</taxon>
        <taxon>Pseudomonadati</taxon>
        <taxon>Spirochaetota</taxon>
        <taxon>Spirochaetia</taxon>
        <taxon>Brevinematales</taxon>
        <taxon>Thermospiraceae</taxon>
        <taxon>Thermospira</taxon>
    </lineage>
</organism>
<gene>
    <name evidence="2" type="ORF">KDW03_04920</name>
</gene>
<dbReference type="Proteomes" id="UP001056539">
    <property type="component" value="Chromosome"/>
</dbReference>
<dbReference type="KEGG" id="taqu:KDW03_04920"/>
<name>A0AAX3BFW1_9SPIR</name>
<dbReference type="InterPro" id="IPR003735">
    <property type="entry name" value="Metal_Tscrpt_repr"/>
</dbReference>
<proteinExistence type="inferred from homology"/>